<protein>
    <submittedName>
        <fullName evidence="2">Uncharacterized protein</fullName>
    </submittedName>
</protein>
<dbReference type="SUPFAM" id="SSF50129">
    <property type="entry name" value="GroES-like"/>
    <property type="match status" value="1"/>
</dbReference>
<dbReference type="Pfam" id="PF00166">
    <property type="entry name" value="Cpn10"/>
    <property type="match status" value="1"/>
</dbReference>
<name>A0A2I0K870_PUNGR</name>
<dbReference type="InterPro" id="IPR037124">
    <property type="entry name" value="Chaperonin_GroES_sf"/>
</dbReference>
<keyword evidence="3" id="KW-1185">Reference proteome</keyword>
<evidence type="ECO:0000313" key="2">
    <source>
        <dbReference type="EMBL" id="PKI64732.1"/>
    </source>
</evidence>
<dbReference type="InterPro" id="IPR020818">
    <property type="entry name" value="Chaperonin_GroES"/>
</dbReference>
<dbReference type="EMBL" id="PGOL01000796">
    <property type="protein sequence ID" value="PKI64732.1"/>
    <property type="molecule type" value="Genomic_DNA"/>
</dbReference>
<dbReference type="AlphaFoldDB" id="A0A2I0K870"/>
<keyword evidence="1" id="KW-0143">Chaperone</keyword>
<sequence>MPNFMLPPSSTRNRIEGRKDVLPGFSPFSSLPESALFAWIIAASSSRPSRQFTGAESEKPRLSRPALYTSFKPLGDRVQVTIKTVEEKTQAGILLPTTAQMKFPGGEVVHRSGVKEAPIEGVEEPVLGFGGGESRMGPMLD</sequence>
<evidence type="ECO:0000313" key="3">
    <source>
        <dbReference type="Proteomes" id="UP000233551"/>
    </source>
</evidence>
<dbReference type="GO" id="GO:0005524">
    <property type="term" value="F:ATP binding"/>
    <property type="evidence" value="ECO:0007669"/>
    <property type="project" value="InterPro"/>
</dbReference>
<organism evidence="2 3">
    <name type="scientific">Punica granatum</name>
    <name type="common">Pomegranate</name>
    <dbReference type="NCBI Taxonomy" id="22663"/>
    <lineage>
        <taxon>Eukaryota</taxon>
        <taxon>Viridiplantae</taxon>
        <taxon>Streptophyta</taxon>
        <taxon>Embryophyta</taxon>
        <taxon>Tracheophyta</taxon>
        <taxon>Spermatophyta</taxon>
        <taxon>Magnoliopsida</taxon>
        <taxon>eudicotyledons</taxon>
        <taxon>Gunneridae</taxon>
        <taxon>Pentapetalae</taxon>
        <taxon>rosids</taxon>
        <taxon>malvids</taxon>
        <taxon>Myrtales</taxon>
        <taxon>Lythraceae</taxon>
        <taxon>Punica</taxon>
    </lineage>
</organism>
<dbReference type="InterPro" id="IPR011032">
    <property type="entry name" value="GroES-like_sf"/>
</dbReference>
<dbReference type="CDD" id="cd00320">
    <property type="entry name" value="cpn10"/>
    <property type="match status" value="1"/>
</dbReference>
<dbReference type="STRING" id="22663.A0A2I0K870"/>
<reference evidence="2 3" key="1">
    <citation type="submission" date="2017-11" db="EMBL/GenBank/DDBJ databases">
        <title>De-novo sequencing of pomegranate (Punica granatum L.) genome.</title>
        <authorList>
            <person name="Akparov Z."/>
            <person name="Amiraslanov A."/>
            <person name="Hajiyeva S."/>
            <person name="Abbasov M."/>
            <person name="Kaur K."/>
            <person name="Hamwieh A."/>
            <person name="Solovyev V."/>
            <person name="Salamov A."/>
            <person name="Braich B."/>
            <person name="Kosarev P."/>
            <person name="Mahmoud A."/>
            <person name="Hajiyev E."/>
            <person name="Babayeva S."/>
            <person name="Izzatullayeva V."/>
            <person name="Mammadov A."/>
            <person name="Mammadov A."/>
            <person name="Sharifova S."/>
            <person name="Ojaghi J."/>
            <person name="Eynullazada K."/>
            <person name="Bayramov B."/>
            <person name="Abdulazimova A."/>
            <person name="Shahmuradov I."/>
        </authorList>
    </citation>
    <scope>NUCLEOTIDE SEQUENCE [LARGE SCALE GENOMIC DNA]</scope>
    <source>
        <strain evidence="3">cv. AG2017</strain>
        <tissue evidence="2">Leaf</tissue>
    </source>
</reference>
<dbReference type="GO" id="GO:0044183">
    <property type="term" value="F:protein folding chaperone"/>
    <property type="evidence" value="ECO:0007669"/>
    <property type="project" value="InterPro"/>
</dbReference>
<dbReference type="Gene3D" id="2.30.33.40">
    <property type="entry name" value="GroES chaperonin"/>
    <property type="match status" value="1"/>
</dbReference>
<gene>
    <name evidence="2" type="ORF">CRG98_014864</name>
</gene>
<accession>A0A2I0K870</accession>
<comment type="caution">
    <text evidence="2">The sequence shown here is derived from an EMBL/GenBank/DDBJ whole genome shotgun (WGS) entry which is preliminary data.</text>
</comment>
<evidence type="ECO:0000256" key="1">
    <source>
        <dbReference type="ARBA" id="ARBA00023186"/>
    </source>
</evidence>
<dbReference type="Proteomes" id="UP000233551">
    <property type="component" value="Unassembled WGS sequence"/>
</dbReference>
<proteinExistence type="predicted"/>